<dbReference type="EMBL" id="RWGY01000002">
    <property type="protein sequence ID" value="TVU50589.1"/>
    <property type="molecule type" value="Genomic_DNA"/>
</dbReference>
<organism evidence="1 2">
    <name type="scientific">Eragrostis curvula</name>
    <name type="common">weeping love grass</name>
    <dbReference type="NCBI Taxonomy" id="38414"/>
    <lineage>
        <taxon>Eukaryota</taxon>
        <taxon>Viridiplantae</taxon>
        <taxon>Streptophyta</taxon>
        <taxon>Embryophyta</taxon>
        <taxon>Tracheophyta</taxon>
        <taxon>Spermatophyta</taxon>
        <taxon>Magnoliopsida</taxon>
        <taxon>Liliopsida</taxon>
        <taxon>Poales</taxon>
        <taxon>Poaceae</taxon>
        <taxon>PACMAD clade</taxon>
        <taxon>Chloridoideae</taxon>
        <taxon>Eragrostideae</taxon>
        <taxon>Eragrostidinae</taxon>
        <taxon>Eragrostis</taxon>
    </lineage>
</organism>
<proteinExistence type="predicted"/>
<evidence type="ECO:0000313" key="1">
    <source>
        <dbReference type="EMBL" id="TVU50589.1"/>
    </source>
</evidence>
<name>A0A5J9WQX6_9POAL</name>
<gene>
    <name evidence="1" type="ORF">EJB05_01966</name>
</gene>
<evidence type="ECO:0000313" key="2">
    <source>
        <dbReference type="Proteomes" id="UP000324897"/>
    </source>
</evidence>
<dbReference type="Gramene" id="TVU50589">
    <property type="protein sequence ID" value="TVU50589"/>
    <property type="gene ID" value="EJB05_01966"/>
</dbReference>
<comment type="caution">
    <text evidence="1">The sequence shown here is derived from an EMBL/GenBank/DDBJ whole genome shotgun (WGS) entry which is preliminary data.</text>
</comment>
<accession>A0A5J9WQX6</accession>
<dbReference type="Proteomes" id="UP000324897">
    <property type="component" value="Chromosome 6"/>
</dbReference>
<reference evidence="1 2" key="1">
    <citation type="journal article" date="2019" name="Sci. Rep.">
        <title>A high-quality genome of Eragrostis curvula grass provides insights into Poaceae evolution and supports new strategies to enhance forage quality.</title>
        <authorList>
            <person name="Carballo J."/>
            <person name="Santos B.A.C.M."/>
            <person name="Zappacosta D."/>
            <person name="Garbus I."/>
            <person name="Selva J.P."/>
            <person name="Gallo C.A."/>
            <person name="Diaz A."/>
            <person name="Albertini E."/>
            <person name="Caccamo M."/>
            <person name="Echenique V."/>
        </authorList>
    </citation>
    <scope>NUCLEOTIDE SEQUENCE [LARGE SCALE GENOMIC DNA]</scope>
    <source>
        <strain evidence="2">cv. Victoria</strain>
        <tissue evidence="1">Leaf</tissue>
    </source>
</reference>
<protein>
    <submittedName>
        <fullName evidence="1">Uncharacterized protein</fullName>
    </submittedName>
</protein>
<keyword evidence="2" id="KW-1185">Reference proteome</keyword>
<dbReference type="AlphaFoldDB" id="A0A5J9WQX6"/>
<sequence>MCIYLSPRRSFAAPATPSSISALMKAGMRASIREALIQLQEGTLRSCFSNFEPQSLLPGPVNTPLFETVVNKIEGFFDFLAKVWILKELI</sequence>